<evidence type="ECO:0000259" key="1">
    <source>
        <dbReference type="Pfam" id="PF12680"/>
    </source>
</evidence>
<dbReference type="Proteomes" id="UP000294543">
    <property type="component" value="Unassembled WGS sequence"/>
</dbReference>
<dbReference type="SUPFAM" id="SSF54427">
    <property type="entry name" value="NTF2-like"/>
    <property type="match status" value="1"/>
</dbReference>
<sequence>MTVHIQDSPAAAYRRAGEAHDLDALMTTLAADVTLHSPLSAEATFEGKDQVGELFSVVLSVLSGMRYHSDIGDDRTRALTATARLGSLEIHEAAVVEVDDDGLVRDITLFIRPLPALTALMGALGPGMARASGRPGLALLVGAAIRPLAAMTRLGDRTLVPLLTRRGRRQAI</sequence>
<dbReference type="Pfam" id="PF12680">
    <property type="entry name" value="SnoaL_2"/>
    <property type="match status" value="1"/>
</dbReference>
<gene>
    <name evidence="2" type="ORF">E1294_48440</name>
</gene>
<comment type="caution">
    <text evidence="2">The sequence shown here is derived from an EMBL/GenBank/DDBJ whole genome shotgun (WGS) entry which is preliminary data.</text>
</comment>
<protein>
    <submittedName>
        <fullName evidence="2">Nuclear transport factor 2 family protein</fullName>
    </submittedName>
</protein>
<dbReference type="EMBL" id="SMKP01000269">
    <property type="protein sequence ID" value="TDD07107.1"/>
    <property type="molecule type" value="Genomic_DNA"/>
</dbReference>
<dbReference type="RefSeq" id="WP_132518947.1">
    <property type="nucleotide sequence ID" value="NZ_SMKP01000269.1"/>
</dbReference>
<evidence type="ECO:0000313" key="2">
    <source>
        <dbReference type="EMBL" id="TDD07107.1"/>
    </source>
</evidence>
<reference evidence="2 3" key="1">
    <citation type="submission" date="2019-03" db="EMBL/GenBank/DDBJ databases">
        <title>Draft genome sequences of novel Actinobacteria.</title>
        <authorList>
            <person name="Sahin N."/>
            <person name="Ay H."/>
            <person name="Saygin H."/>
        </authorList>
    </citation>
    <scope>NUCLEOTIDE SEQUENCE [LARGE SCALE GENOMIC DNA]</scope>
    <source>
        <strain evidence="2 3">KC712</strain>
    </source>
</reference>
<evidence type="ECO:0000313" key="3">
    <source>
        <dbReference type="Proteomes" id="UP000294543"/>
    </source>
</evidence>
<accession>A0A4R4VSI2</accession>
<dbReference type="AlphaFoldDB" id="A0A4R4VSI2"/>
<dbReference type="OrthoDB" id="3542814at2"/>
<dbReference type="Gene3D" id="3.10.450.50">
    <property type="match status" value="1"/>
</dbReference>
<proteinExistence type="predicted"/>
<organism evidence="2 3">
    <name type="scientific">Nonomuraea diastatica</name>
    <dbReference type="NCBI Taxonomy" id="1848329"/>
    <lineage>
        <taxon>Bacteria</taxon>
        <taxon>Bacillati</taxon>
        <taxon>Actinomycetota</taxon>
        <taxon>Actinomycetes</taxon>
        <taxon>Streptosporangiales</taxon>
        <taxon>Streptosporangiaceae</taxon>
        <taxon>Nonomuraea</taxon>
    </lineage>
</organism>
<name>A0A4R4VSI2_9ACTN</name>
<dbReference type="InterPro" id="IPR037401">
    <property type="entry name" value="SnoaL-like"/>
</dbReference>
<feature type="domain" description="SnoaL-like" evidence="1">
    <location>
        <begin position="12"/>
        <end position="104"/>
    </location>
</feature>
<keyword evidence="3" id="KW-1185">Reference proteome</keyword>
<dbReference type="InterPro" id="IPR032710">
    <property type="entry name" value="NTF2-like_dom_sf"/>
</dbReference>